<protein>
    <submittedName>
        <fullName evidence="3">Nuclease SNase-like protein</fullName>
    </submittedName>
</protein>
<organism evidence="3 4">
    <name type="scientific">Rhizobium fredii</name>
    <name type="common">Sinorhizobium fredii</name>
    <dbReference type="NCBI Taxonomy" id="380"/>
    <lineage>
        <taxon>Bacteria</taxon>
        <taxon>Pseudomonadati</taxon>
        <taxon>Pseudomonadota</taxon>
        <taxon>Alphaproteobacteria</taxon>
        <taxon>Hyphomicrobiales</taxon>
        <taxon>Rhizobiaceae</taxon>
        <taxon>Sinorhizobium/Ensifer group</taxon>
        <taxon>Sinorhizobium</taxon>
    </lineage>
</organism>
<dbReference type="InterPro" id="IPR035437">
    <property type="entry name" value="SNase_OB-fold_sf"/>
</dbReference>
<dbReference type="SUPFAM" id="SSF50199">
    <property type="entry name" value="Staphylococcal nuclease"/>
    <property type="match status" value="1"/>
</dbReference>
<dbReference type="PANTHER" id="PTHR12302">
    <property type="entry name" value="EBNA2 BINDING PROTEIN P100"/>
    <property type="match status" value="1"/>
</dbReference>
<evidence type="ECO:0000256" key="1">
    <source>
        <dbReference type="SAM" id="SignalP"/>
    </source>
</evidence>
<keyword evidence="3" id="KW-0614">Plasmid</keyword>
<reference evidence="3 4" key="1">
    <citation type="submission" date="2017-10" db="EMBL/GenBank/DDBJ databases">
        <title>Analysis of the genome sequences of Rhizobium populations associated to common bean (phaseolus vulgaris).</title>
        <authorList>
            <person name="Bustos P."/>
            <person name="Santamaria R.I."/>
            <person name="Miranda-Sanchez F."/>
            <person name="Perez-Carrascal O."/>
            <person name="Juarez S."/>
            <person name="Lozano L."/>
            <person name="Martinez-Flores I."/>
            <person name="Vinuesa P."/>
            <person name="Martinez-Romero E."/>
            <person name="Cevallos M.A."/>
            <person name="Romero D."/>
            <person name="Davila G."/>
            <person name="Gonzalez V."/>
        </authorList>
    </citation>
    <scope>NUCLEOTIDE SEQUENCE [LARGE SCALE GENOMIC DNA]</scope>
    <source>
        <strain evidence="3 4">NXT3</strain>
        <plasmid evidence="4">Plasmid psfrenxt3b</plasmid>
    </source>
</reference>
<dbReference type="PROSITE" id="PS50830">
    <property type="entry name" value="TNASE_3"/>
    <property type="match status" value="1"/>
</dbReference>
<geneLocation type="plasmid" evidence="4">
    <name>psfrenxt3b</name>
</geneLocation>
<evidence type="ECO:0000313" key="3">
    <source>
        <dbReference type="EMBL" id="AUX78892.1"/>
    </source>
</evidence>
<evidence type="ECO:0000259" key="2">
    <source>
        <dbReference type="PROSITE" id="PS50830"/>
    </source>
</evidence>
<keyword evidence="1" id="KW-0732">Signal</keyword>
<dbReference type="InterPro" id="IPR016071">
    <property type="entry name" value="Staphylococal_nuclease_OB-fold"/>
</dbReference>
<feature type="signal peptide" evidence="1">
    <location>
        <begin position="1"/>
        <end position="19"/>
    </location>
</feature>
<dbReference type="Pfam" id="PF00565">
    <property type="entry name" value="SNase"/>
    <property type="match status" value="1"/>
</dbReference>
<accession>A0A2L0HCJ8</accession>
<dbReference type="SMART" id="SM00318">
    <property type="entry name" value="SNc"/>
    <property type="match status" value="1"/>
</dbReference>
<name>A0A2L0HCJ8_RHIFR</name>
<dbReference type="Gene3D" id="2.40.50.90">
    <property type="match status" value="1"/>
</dbReference>
<dbReference type="AlphaFoldDB" id="A0A2L0HCJ8"/>
<evidence type="ECO:0000313" key="4">
    <source>
        <dbReference type="Proteomes" id="UP000239340"/>
    </source>
</evidence>
<sequence length="218" mass="24091">MPYAFILSVVGLLCSPVSAAAFPRVVDGDTLELNGIVYRLHGIDAPEAGQKCSKPNGKSWDCGKAAISALEELILGKAVECDDRGQDGYGRTIAVCNVSGDDVNAKMVATGHAWAFRKYSTDYADLEDQAHNSHIGIWITDNQTAPWDYRAQQWTLGQQEAPDGCPIKGNISENGHIYHTPWSPWYKKTKVNVDEGERWFCDEAEAIKAGWRAPYWGR</sequence>
<feature type="chain" id="PRO_5014597294" evidence="1">
    <location>
        <begin position="20"/>
        <end position="218"/>
    </location>
</feature>
<gene>
    <name evidence="3" type="ORF">NXT3_PB00233</name>
</gene>
<feature type="domain" description="TNase-like" evidence="2">
    <location>
        <begin position="24"/>
        <end position="140"/>
    </location>
</feature>
<dbReference type="RefSeq" id="WP_104840498.1">
    <property type="nucleotide sequence ID" value="NZ_CP024309.1"/>
</dbReference>
<dbReference type="PANTHER" id="PTHR12302:SF26">
    <property type="entry name" value="BLR1266 PROTEIN"/>
    <property type="match status" value="1"/>
</dbReference>
<dbReference type="EMBL" id="CP024309">
    <property type="protein sequence ID" value="AUX78892.1"/>
    <property type="molecule type" value="Genomic_DNA"/>
</dbReference>
<proteinExistence type="predicted"/>
<dbReference type="Proteomes" id="UP000239340">
    <property type="component" value="Plasmid pSfreNXT3b"/>
</dbReference>